<feature type="domain" description="SSD" evidence="7">
    <location>
        <begin position="280"/>
        <end position="396"/>
    </location>
</feature>
<dbReference type="InterPro" id="IPR050545">
    <property type="entry name" value="Mycobact_MmpL"/>
</dbReference>
<evidence type="ECO:0000256" key="6">
    <source>
        <dbReference type="SAM" id="Phobius"/>
    </source>
</evidence>
<evidence type="ECO:0000259" key="7">
    <source>
        <dbReference type="PROSITE" id="PS50156"/>
    </source>
</evidence>
<feature type="transmembrane region" description="Helical" evidence="6">
    <location>
        <begin position="430"/>
        <end position="447"/>
    </location>
</feature>
<keyword evidence="3 6" id="KW-0812">Transmembrane</keyword>
<feature type="transmembrane region" description="Helical" evidence="6">
    <location>
        <begin position="656"/>
        <end position="676"/>
    </location>
</feature>
<dbReference type="Gene3D" id="1.20.1640.10">
    <property type="entry name" value="Multidrug efflux transporter AcrB transmembrane domain"/>
    <property type="match status" value="2"/>
</dbReference>
<feature type="transmembrane region" description="Helical" evidence="6">
    <location>
        <begin position="245"/>
        <end position="264"/>
    </location>
</feature>
<feature type="transmembrane region" description="Helical" evidence="6">
    <location>
        <begin position="728"/>
        <end position="750"/>
    </location>
</feature>
<dbReference type="GO" id="GO:0005886">
    <property type="term" value="C:plasma membrane"/>
    <property type="evidence" value="ECO:0007669"/>
    <property type="project" value="UniProtKB-SubCell"/>
</dbReference>
<reference evidence="8" key="1">
    <citation type="submission" date="2021-03" db="EMBL/GenBank/DDBJ databases">
        <title>Acanthopleuribacteraceae sp. M133.</title>
        <authorList>
            <person name="Wang G."/>
        </authorList>
    </citation>
    <scope>NUCLEOTIDE SEQUENCE</scope>
    <source>
        <strain evidence="8">M133</strain>
    </source>
</reference>
<dbReference type="SUPFAM" id="SSF82866">
    <property type="entry name" value="Multidrug efflux transporter AcrB transmembrane domain"/>
    <property type="match status" value="2"/>
</dbReference>
<keyword evidence="4 6" id="KW-1133">Transmembrane helix</keyword>
<evidence type="ECO:0000256" key="5">
    <source>
        <dbReference type="ARBA" id="ARBA00023136"/>
    </source>
</evidence>
<dbReference type="PANTHER" id="PTHR33406">
    <property type="entry name" value="MEMBRANE PROTEIN MJ1562-RELATED"/>
    <property type="match status" value="1"/>
</dbReference>
<dbReference type="AlphaFoldDB" id="A0A8A4TTW5"/>
<accession>A0A8A4TTW5</accession>
<evidence type="ECO:0000256" key="4">
    <source>
        <dbReference type="ARBA" id="ARBA00022989"/>
    </source>
</evidence>
<dbReference type="InterPro" id="IPR004869">
    <property type="entry name" value="MMPL_dom"/>
</dbReference>
<gene>
    <name evidence="8" type="ORF">J3U87_30705</name>
</gene>
<dbReference type="RefSeq" id="WP_237379606.1">
    <property type="nucleotide sequence ID" value="NZ_CP071793.1"/>
</dbReference>
<organism evidence="8 9">
    <name type="scientific">Sulfidibacter corallicola</name>
    <dbReference type="NCBI Taxonomy" id="2818388"/>
    <lineage>
        <taxon>Bacteria</taxon>
        <taxon>Pseudomonadati</taxon>
        <taxon>Acidobacteriota</taxon>
        <taxon>Holophagae</taxon>
        <taxon>Acanthopleuribacterales</taxon>
        <taxon>Acanthopleuribacteraceae</taxon>
        <taxon>Sulfidibacter</taxon>
    </lineage>
</organism>
<feature type="domain" description="SSD" evidence="7">
    <location>
        <begin position="692"/>
        <end position="781"/>
    </location>
</feature>
<sequence>MQSPKENRFVRAASRFLVDRPFTSMALGVLLIALMVTGLPRLQSDFSYRMWFRESDPLLKTFDEFERQFGNDETVALALHSESGIFDVESAELLQRLTDDLWQIPEMIRVDSLANYNWVHAEGDDMFVDPFFPDDEPLTAELLKRRRQIALDHEILPGYLISQDGRTALIFGTLKPAIGGTPDFEVVVNGIRKMLRTYAHNPELTDDFLDDLYLPHYRGPGDYQIYVSGSAAVNQSFKDVTQRDLRIMVPILLATIVLFLFFSFRRVSGVLLPFVVIGPSIFMALGFAGWTGFKFNNLTATIPQILISIAIADSVHILVTYFQYRKSGLGPVDGVEKTLLKNFTPTLLTSFSTMLGFFSFATAELVPIVGLGVLAGVGTLFAWLVTILILCPLLSLLPIKVRGDSERHKPNAPHPLAVRYARWLRNNGKLVIAGYGLITLVALIAAFQNDINANAYHYFAPETHLRIANQFMEDRVGGTSAIELSIDSGQADGIKDPSFLKRVGELQEWAESRPQLTKTIAITDIIKQSNRSLHGEDPAAYLIPEDRELVAQELFLYTLSLPPGMDLNNRMSLDNRRLRLTIMTSIHETARSLEEFEVIMAKAKELGLDATLTGKMPLYSQMNGHVVRAFIRSIGLAVVLIAILMVFVLRSWKIGLLSMIPNTIPLILGGMLMTLSSKPLDIGTVLVFSTCMGIAVDDTVHFLTNYLRWRKAGLESDVAVAQVLTHTGPALLVTTLILAAGFGTFAFASFVPNINFGIMSATVLTTALVTDGTLLPALMVGMGEAASTAAAPGGEAIDATA</sequence>
<dbReference type="Proteomes" id="UP000663929">
    <property type="component" value="Chromosome"/>
</dbReference>
<evidence type="ECO:0000256" key="1">
    <source>
        <dbReference type="ARBA" id="ARBA00004651"/>
    </source>
</evidence>
<evidence type="ECO:0000256" key="2">
    <source>
        <dbReference type="ARBA" id="ARBA00022475"/>
    </source>
</evidence>
<feature type="transmembrane region" description="Helical" evidence="6">
    <location>
        <begin position="343"/>
        <end position="362"/>
    </location>
</feature>
<comment type="subcellular location">
    <subcellularLocation>
        <location evidence="1">Cell membrane</location>
        <topology evidence="1">Multi-pass membrane protein</topology>
    </subcellularLocation>
</comment>
<name>A0A8A4TTW5_SULCO</name>
<dbReference type="KEGG" id="scor:J3U87_30705"/>
<dbReference type="InterPro" id="IPR000731">
    <property type="entry name" value="SSD"/>
</dbReference>
<keyword evidence="9" id="KW-1185">Reference proteome</keyword>
<feature type="transmembrane region" description="Helical" evidence="6">
    <location>
        <begin position="629"/>
        <end position="649"/>
    </location>
</feature>
<evidence type="ECO:0000313" key="9">
    <source>
        <dbReference type="Proteomes" id="UP000663929"/>
    </source>
</evidence>
<proteinExistence type="predicted"/>
<feature type="transmembrane region" description="Helical" evidence="6">
    <location>
        <begin position="302"/>
        <end position="322"/>
    </location>
</feature>
<dbReference type="PROSITE" id="PS50156">
    <property type="entry name" value="SSD"/>
    <property type="match status" value="2"/>
</dbReference>
<evidence type="ECO:0000256" key="3">
    <source>
        <dbReference type="ARBA" id="ARBA00022692"/>
    </source>
</evidence>
<evidence type="ECO:0000313" key="8">
    <source>
        <dbReference type="EMBL" id="QTD49975.1"/>
    </source>
</evidence>
<protein>
    <submittedName>
        <fullName evidence="8">MMPL family transporter</fullName>
    </submittedName>
</protein>
<keyword evidence="2" id="KW-1003">Cell membrane</keyword>
<feature type="transmembrane region" description="Helical" evidence="6">
    <location>
        <begin position="21"/>
        <end position="39"/>
    </location>
</feature>
<keyword evidence="5 6" id="KW-0472">Membrane</keyword>
<feature type="transmembrane region" description="Helical" evidence="6">
    <location>
        <begin position="368"/>
        <end position="397"/>
    </location>
</feature>
<feature type="transmembrane region" description="Helical" evidence="6">
    <location>
        <begin position="271"/>
        <end position="290"/>
    </location>
</feature>
<dbReference type="EMBL" id="CP071793">
    <property type="protein sequence ID" value="QTD49975.1"/>
    <property type="molecule type" value="Genomic_DNA"/>
</dbReference>
<dbReference type="Pfam" id="PF03176">
    <property type="entry name" value="MMPL"/>
    <property type="match status" value="2"/>
</dbReference>
<dbReference type="PANTHER" id="PTHR33406:SF12">
    <property type="entry name" value="BLR2997 PROTEIN"/>
    <property type="match status" value="1"/>
</dbReference>
<feature type="transmembrane region" description="Helical" evidence="6">
    <location>
        <begin position="756"/>
        <end position="778"/>
    </location>
</feature>